<dbReference type="EMBL" id="OCSU01000004">
    <property type="protein sequence ID" value="SOE91500.1"/>
    <property type="molecule type" value="Genomic_DNA"/>
</dbReference>
<organism evidence="1 2">
    <name type="scientific">Caballeronia arationis</name>
    <dbReference type="NCBI Taxonomy" id="1777142"/>
    <lineage>
        <taxon>Bacteria</taxon>
        <taxon>Pseudomonadati</taxon>
        <taxon>Pseudomonadota</taxon>
        <taxon>Betaproteobacteria</taxon>
        <taxon>Burkholderiales</taxon>
        <taxon>Burkholderiaceae</taxon>
        <taxon>Caballeronia</taxon>
    </lineage>
</organism>
<evidence type="ECO:0000313" key="2">
    <source>
        <dbReference type="Proteomes" id="UP000219522"/>
    </source>
</evidence>
<proteinExistence type="predicted"/>
<gene>
    <name evidence="1" type="ORF">SAMN05446927_8429</name>
</gene>
<protein>
    <submittedName>
        <fullName evidence="1">Uncharacterized protein</fullName>
    </submittedName>
</protein>
<dbReference type="Proteomes" id="UP000219522">
    <property type="component" value="Unassembled WGS sequence"/>
</dbReference>
<comment type="caution">
    <text evidence="1">The sequence shown here is derived from an EMBL/GenBank/DDBJ whole genome shotgun (WGS) entry which is preliminary data.</text>
</comment>
<reference evidence="1 2" key="1">
    <citation type="submission" date="2017-09" db="EMBL/GenBank/DDBJ databases">
        <authorList>
            <person name="Varghese N."/>
            <person name="Submissions S."/>
        </authorList>
    </citation>
    <scope>NUCLEOTIDE SEQUENCE [LARGE SCALE GENOMIC DNA]</scope>
    <source>
        <strain evidence="1 2">OK806</strain>
    </source>
</reference>
<evidence type="ECO:0000313" key="1">
    <source>
        <dbReference type="EMBL" id="SOE91500.1"/>
    </source>
</evidence>
<dbReference type="AlphaFoldDB" id="A0A7Z7IGZ7"/>
<keyword evidence="2" id="KW-1185">Reference proteome</keyword>
<sequence>MQYAFNVGRLLLRRRITWQTFKYSLRERPIAVAGRAGSYVVDPDFEHGTTL</sequence>
<name>A0A7Z7IGZ7_9BURK</name>
<accession>A0A7Z7IGZ7</accession>